<protein>
    <submittedName>
        <fullName evidence="2">Uncharacterized protein</fullName>
    </submittedName>
</protein>
<reference evidence="2 3" key="1">
    <citation type="journal article" date="2024" name="G3 (Bethesda)">
        <title>Genome assembly of Hibiscus sabdariffa L. provides insights into metabolisms of medicinal natural products.</title>
        <authorList>
            <person name="Kim T."/>
        </authorList>
    </citation>
    <scope>NUCLEOTIDE SEQUENCE [LARGE SCALE GENOMIC DNA]</scope>
    <source>
        <strain evidence="2">TK-2024</strain>
        <tissue evidence="2">Old leaves</tissue>
    </source>
</reference>
<organism evidence="2 3">
    <name type="scientific">Hibiscus sabdariffa</name>
    <name type="common">roselle</name>
    <dbReference type="NCBI Taxonomy" id="183260"/>
    <lineage>
        <taxon>Eukaryota</taxon>
        <taxon>Viridiplantae</taxon>
        <taxon>Streptophyta</taxon>
        <taxon>Embryophyta</taxon>
        <taxon>Tracheophyta</taxon>
        <taxon>Spermatophyta</taxon>
        <taxon>Magnoliopsida</taxon>
        <taxon>eudicotyledons</taxon>
        <taxon>Gunneridae</taxon>
        <taxon>Pentapetalae</taxon>
        <taxon>rosids</taxon>
        <taxon>malvids</taxon>
        <taxon>Malvales</taxon>
        <taxon>Malvaceae</taxon>
        <taxon>Malvoideae</taxon>
        <taxon>Hibiscus</taxon>
    </lineage>
</organism>
<proteinExistence type="predicted"/>
<feature type="compositionally biased region" description="Basic and acidic residues" evidence="1">
    <location>
        <begin position="40"/>
        <end position="65"/>
    </location>
</feature>
<name>A0ABR2DM84_9ROSI</name>
<comment type="caution">
    <text evidence="2">The sequence shown here is derived from an EMBL/GenBank/DDBJ whole genome shotgun (WGS) entry which is preliminary data.</text>
</comment>
<evidence type="ECO:0000313" key="2">
    <source>
        <dbReference type="EMBL" id="KAK8542530.1"/>
    </source>
</evidence>
<dbReference type="EMBL" id="JBBPBM010000024">
    <property type="protein sequence ID" value="KAK8542530.1"/>
    <property type="molecule type" value="Genomic_DNA"/>
</dbReference>
<evidence type="ECO:0000313" key="3">
    <source>
        <dbReference type="Proteomes" id="UP001472677"/>
    </source>
</evidence>
<feature type="region of interest" description="Disordered" evidence="1">
    <location>
        <begin position="106"/>
        <end position="134"/>
    </location>
</feature>
<dbReference type="Proteomes" id="UP001472677">
    <property type="component" value="Unassembled WGS sequence"/>
</dbReference>
<keyword evidence="3" id="KW-1185">Reference proteome</keyword>
<sequence>MEKECEANKSKAVKDGHQDVLAPSPKLGAILGLMDLSHDSYGHRTASESEDPNKELLEGEDKQGADGDGGNENLESNYQLPEVPIDRYAWSRPYQKKRTAVTYVEIEGDADQDSHKDENVAEETNIPEDSKGEEDYTTYEVRVYYRNMHRLKKDGDILEASACSDKSQTLVCYQEEKVA</sequence>
<gene>
    <name evidence="2" type="ORF">V6N12_015126</name>
</gene>
<feature type="region of interest" description="Disordered" evidence="1">
    <location>
        <begin position="40"/>
        <end position="80"/>
    </location>
</feature>
<accession>A0ABR2DM84</accession>
<feature type="region of interest" description="Disordered" evidence="1">
    <location>
        <begin position="1"/>
        <end position="23"/>
    </location>
</feature>
<feature type="compositionally biased region" description="Basic and acidic residues" evidence="1">
    <location>
        <begin position="1"/>
        <end position="18"/>
    </location>
</feature>
<evidence type="ECO:0000256" key="1">
    <source>
        <dbReference type="SAM" id="MobiDB-lite"/>
    </source>
</evidence>